<dbReference type="Gene3D" id="2.130.10.10">
    <property type="entry name" value="YVTN repeat-like/Quinoprotein amine dehydrogenase"/>
    <property type="match status" value="2"/>
</dbReference>
<dbReference type="EMBL" id="FTNO01000001">
    <property type="protein sequence ID" value="SIR29979.1"/>
    <property type="molecule type" value="Genomic_DNA"/>
</dbReference>
<dbReference type="PROSITE" id="PS51318">
    <property type="entry name" value="TAT"/>
    <property type="match status" value="1"/>
</dbReference>
<feature type="domain" description="Pyrrolo-quinoline quinone repeat" evidence="1">
    <location>
        <begin position="189"/>
        <end position="323"/>
    </location>
</feature>
<protein>
    <submittedName>
        <fullName evidence="2">Outer membrane protein assembly factor BamB, contains PQQ-like beta-propeller repeat</fullName>
    </submittedName>
</protein>
<dbReference type="SUPFAM" id="SSF50998">
    <property type="entry name" value="Quinoprotein alcohol dehydrogenase-like"/>
    <property type="match status" value="3"/>
</dbReference>
<organism evidence="2 3">
    <name type="scientific">Haladaptatus litoreus</name>
    <dbReference type="NCBI Taxonomy" id="553468"/>
    <lineage>
        <taxon>Archaea</taxon>
        <taxon>Methanobacteriati</taxon>
        <taxon>Methanobacteriota</taxon>
        <taxon>Stenosarchaea group</taxon>
        <taxon>Halobacteria</taxon>
        <taxon>Halobacteriales</taxon>
        <taxon>Haladaptataceae</taxon>
        <taxon>Haladaptatus</taxon>
    </lineage>
</organism>
<feature type="domain" description="Pyrrolo-quinoline quinone repeat" evidence="1">
    <location>
        <begin position="451"/>
        <end position="587"/>
    </location>
</feature>
<dbReference type="InterPro" id="IPR002372">
    <property type="entry name" value="PQQ_rpt_dom"/>
</dbReference>
<dbReference type="InterPro" id="IPR018391">
    <property type="entry name" value="PQQ_b-propeller_rpt"/>
</dbReference>
<dbReference type="Gene3D" id="2.40.128.630">
    <property type="match status" value="3"/>
</dbReference>
<accession>A0A1N6ZT45</accession>
<evidence type="ECO:0000259" key="1">
    <source>
        <dbReference type="Pfam" id="PF13360"/>
    </source>
</evidence>
<dbReference type="Pfam" id="PF13360">
    <property type="entry name" value="PQQ_2"/>
    <property type="match status" value="3"/>
</dbReference>
<dbReference type="OrthoDB" id="145878at2157"/>
<feature type="domain" description="Pyrrolo-quinoline quinone repeat" evidence="1">
    <location>
        <begin position="600"/>
        <end position="709"/>
    </location>
</feature>
<dbReference type="SMART" id="SM00564">
    <property type="entry name" value="PQQ"/>
    <property type="match status" value="15"/>
</dbReference>
<name>A0A1N6ZT45_9EURY</name>
<dbReference type="PANTHER" id="PTHR34512">
    <property type="entry name" value="CELL SURFACE PROTEIN"/>
    <property type="match status" value="1"/>
</dbReference>
<evidence type="ECO:0000313" key="2">
    <source>
        <dbReference type="EMBL" id="SIR29979.1"/>
    </source>
</evidence>
<dbReference type="PANTHER" id="PTHR34512:SF30">
    <property type="entry name" value="OUTER MEMBRANE PROTEIN ASSEMBLY FACTOR BAMB"/>
    <property type="match status" value="1"/>
</dbReference>
<keyword evidence="3" id="KW-1185">Reference proteome</keyword>
<dbReference type="RefSeq" id="WP_076430047.1">
    <property type="nucleotide sequence ID" value="NZ_FTNO01000001.1"/>
</dbReference>
<evidence type="ECO:0000313" key="3">
    <source>
        <dbReference type="Proteomes" id="UP000186914"/>
    </source>
</evidence>
<dbReference type="InterPro" id="IPR006311">
    <property type="entry name" value="TAT_signal"/>
</dbReference>
<dbReference type="AlphaFoldDB" id="A0A1N6ZT45"/>
<dbReference type="InterPro" id="IPR015943">
    <property type="entry name" value="WD40/YVTN_repeat-like_dom_sf"/>
</dbReference>
<dbReference type="Proteomes" id="UP000186914">
    <property type="component" value="Unassembled WGS sequence"/>
</dbReference>
<sequence>MFEDTRRTFLKTVGLAVGGASVAGASGALDSTHVTASDNPSTLAGQDWSTFLYDAANTSNPPGDGVPEPPLGWSERLSEEDISNPAVVDDVAYVADATATTIAFDIETREVLWRATPDADGELYSYGSPPTVADGTVLTTAEGMVFAQDAEDGSNLWQFEADSQRTPSVTVVDGTVYATAHRTGTKCYALNLADGSVRWEFKPNEPRANVPAVADGVAYFRGRNAVYALDAEDGTELWRIDGLSRSGGSPAVADGSIFIVNDTELHAYSTDDGNEQWTVEVDESSLDRGSTPAVADGKVYVAGSGRSGSIYVYDADDGSKVWSSWETLANTATLTIAGGNIYTGGDPVRVFDASSGDAQWQYYPRGTVEFAPTVVNETVYAGDNNGYLYAFSATNERTNWRFVTDETVESAPTVGDDTLYVVDESGSLYAIDPESGEETWQIDGSYDEQTYVDGTVYAYSRDGRERHIVAVDGENGNIEWKTAVNGNVGDYEVADGTIYVSQQYAPEGTLLYALNAETGDIEWTFGSDHSTGDRGTSVAVSNGIAYLGETENLWALGASDGCVEWQVSEGRFTRDSRVVVSDGIVYATERYFTQNRDKSAEIFAFDAGDGTTLWSKKIPDTTDVNGLTVADGSLYASVIDDSGELGEKPPRLVALEAETGDERWTISPTSHLRVSEAVVYDDTIYIGSNRRVNAYSTDDGTKLDHWEVMGTVRAKPAITDDAIYASAATFIYPPYSERAESGHVYSFRRDD</sequence>
<gene>
    <name evidence="2" type="ORF">SAMN05421858_2154</name>
</gene>
<reference evidence="3" key="1">
    <citation type="submission" date="2017-01" db="EMBL/GenBank/DDBJ databases">
        <authorList>
            <person name="Varghese N."/>
            <person name="Submissions S."/>
        </authorList>
    </citation>
    <scope>NUCLEOTIDE SEQUENCE [LARGE SCALE GENOMIC DNA]</scope>
    <source>
        <strain evidence="3">CGMCC 1.7737</strain>
    </source>
</reference>
<proteinExistence type="predicted"/>
<dbReference type="InterPro" id="IPR011047">
    <property type="entry name" value="Quinoprotein_ADH-like_sf"/>
</dbReference>